<evidence type="ECO:0000313" key="1">
    <source>
        <dbReference type="EMBL" id="KAF8731889.1"/>
    </source>
</evidence>
<protein>
    <submittedName>
        <fullName evidence="1">Uncharacterized protein</fullName>
    </submittedName>
</protein>
<dbReference type="OrthoDB" id="690405at2759"/>
<comment type="caution">
    <text evidence="1">The sequence shown here is derived from an EMBL/GenBank/DDBJ whole genome shotgun (WGS) entry which is preliminary data.</text>
</comment>
<gene>
    <name evidence="1" type="ORF">HU200_015833</name>
</gene>
<proteinExistence type="predicted"/>
<dbReference type="EMBL" id="JACEFO010001605">
    <property type="protein sequence ID" value="KAF8731889.1"/>
    <property type="molecule type" value="Genomic_DNA"/>
</dbReference>
<reference evidence="1" key="1">
    <citation type="submission" date="2020-07" db="EMBL/GenBank/DDBJ databases">
        <title>Genome sequence and genetic diversity analysis of an under-domesticated orphan crop, white fonio (Digitaria exilis).</title>
        <authorList>
            <person name="Bennetzen J.L."/>
            <person name="Chen S."/>
            <person name="Ma X."/>
            <person name="Wang X."/>
            <person name="Yssel A.E.J."/>
            <person name="Chaluvadi S.R."/>
            <person name="Johnson M."/>
            <person name="Gangashetty P."/>
            <person name="Hamidou F."/>
            <person name="Sanogo M.D."/>
            <person name="Zwaenepoel A."/>
            <person name="Wallace J."/>
            <person name="Van De Peer Y."/>
            <person name="Van Deynze A."/>
        </authorList>
    </citation>
    <scope>NUCLEOTIDE SEQUENCE</scope>
    <source>
        <tissue evidence="1">Leaves</tissue>
    </source>
</reference>
<dbReference type="Proteomes" id="UP000636709">
    <property type="component" value="Unassembled WGS sequence"/>
</dbReference>
<accession>A0A835F8Q5</accession>
<sequence>MTTPLDTDEVLHIREKIASFIIDHVLPKKGEFHWPLTHA</sequence>
<keyword evidence="2" id="KW-1185">Reference proteome</keyword>
<name>A0A835F8Q5_9POAL</name>
<organism evidence="1 2">
    <name type="scientific">Digitaria exilis</name>
    <dbReference type="NCBI Taxonomy" id="1010633"/>
    <lineage>
        <taxon>Eukaryota</taxon>
        <taxon>Viridiplantae</taxon>
        <taxon>Streptophyta</taxon>
        <taxon>Embryophyta</taxon>
        <taxon>Tracheophyta</taxon>
        <taxon>Spermatophyta</taxon>
        <taxon>Magnoliopsida</taxon>
        <taxon>Liliopsida</taxon>
        <taxon>Poales</taxon>
        <taxon>Poaceae</taxon>
        <taxon>PACMAD clade</taxon>
        <taxon>Panicoideae</taxon>
        <taxon>Panicodae</taxon>
        <taxon>Paniceae</taxon>
        <taxon>Anthephorinae</taxon>
        <taxon>Digitaria</taxon>
    </lineage>
</organism>
<evidence type="ECO:0000313" key="2">
    <source>
        <dbReference type="Proteomes" id="UP000636709"/>
    </source>
</evidence>
<dbReference type="AlphaFoldDB" id="A0A835F8Q5"/>